<evidence type="ECO:0000256" key="7">
    <source>
        <dbReference type="ARBA" id="ARBA00022737"/>
    </source>
</evidence>
<evidence type="ECO:0000256" key="8">
    <source>
        <dbReference type="ARBA" id="ARBA00022989"/>
    </source>
</evidence>
<dbReference type="Pfam" id="PF08263">
    <property type="entry name" value="LRRNT_2"/>
    <property type="match status" value="1"/>
</dbReference>
<dbReference type="InterPro" id="IPR001611">
    <property type="entry name" value="Leu-rich_rpt"/>
</dbReference>
<dbReference type="Pfam" id="PF00560">
    <property type="entry name" value="LRR_1"/>
    <property type="match status" value="10"/>
</dbReference>
<keyword evidence="5 12" id="KW-0812">Transmembrane</keyword>
<dbReference type="eggNOG" id="KOG0619">
    <property type="taxonomic scope" value="Eukaryota"/>
</dbReference>
<evidence type="ECO:0000259" key="13">
    <source>
        <dbReference type="Pfam" id="PF08263"/>
    </source>
</evidence>
<reference evidence="14 15" key="2">
    <citation type="journal article" date="2009" name="PLoS ONE">
        <title>An integrated genetic and cytogenetic map of the cucumber genome.</title>
        <authorList>
            <person name="Ren Y."/>
            <person name="Zhang Z."/>
            <person name="Liu J."/>
            <person name="Staub J.E."/>
            <person name="Han Y."/>
            <person name="Cheng Z."/>
            <person name="Li X."/>
            <person name="Lu J."/>
            <person name="Miao H."/>
            <person name="Kang H."/>
            <person name="Xie B."/>
            <person name="Gu X."/>
            <person name="Wang X."/>
            <person name="Du Y."/>
            <person name="Jin W."/>
            <person name="Huang S."/>
        </authorList>
    </citation>
    <scope>NUCLEOTIDE SEQUENCE [LARGE SCALE GENOMIC DNA]</scope>
    <source>
        <strain evidence="15">cv. 9930</strain>
    </source>
</reference>
<evidence type="ECO:0000313" key="14">
    <source>
        <dbReference type="EMBL" id="KGN64449.1"/>
    </source>
</evidence>
<evidence type="ECO:0000256" key="10">
    <source>
        <dbReference type="ARBA" id="ARBA00023170"/>
    </source>
</evidence>
<dbReference type="FunFam" id="3.80.10.10:FF:000095">
    <property type="entry name" value="LRR receptor-like serine/threonine-protein kinase GSO1"/>
    <property type="match status" value="1"/>
</dbReference>
<evidence type="ECO:0000313" key="15">
    <source>
        <dbReference type="Proteomes" id="UP000029981"/>
    </source>
</evidence>
<evidence type="ECO:0000256" key="3">
    <source>
        <dbReference type="ARBA" id="ARBA00022475"/>
    </source>
</evidence>
<keyword evidence="11" id="KW-0325">Glycoprotein</keyword>
<evidence type="ECO:0000256" key="9">
    <source>
        <dbReference type="ARBA" id="ARBA00023136"/>
    </source>
</evidence>
<dbReference type="InterPro" id="IPR046956">
    <property type="entry name" value="RLP23-like"/>
</dbReference>
<dbReference type="STRING" id="3659.A0A0A0LTZ3"/>
<proteinExistence type="inferred from homology"/>
<feature type="transmembrane region" description="Helical" evidence="12">
    <location>
        <begin position="979"/>
        <end position="1001"/>
    </location>
</feature>
<dbReference type="InterPro" id="IPR032675">
    <property type="entry name" value="LRR_dom_sf"/>
</dbReference>
<evidence type="ECO:0000256" key="2">
    <source>
        <dbReference type="ARBA" id="ARBA00009592"/>
    </source>
</evidence>
<dbReference type="SUPFAM" id="SSF52058">
    <property type="entry name" value="L domain-like"/>
    <property type="match status" value="3"/>
</dbReference>
<reference evidence="14 15" key="1">
    <citation type="journal article" date="2009" name="Nat. Genet.">
        <title>The genome of the cucumber, Cucumis sativus L.</title>
        <authorList>
            <person name="Huang S."/>
            <person name="Li R."/>
            <person name="Zhang Z."/>
            <person name="Li L."/>
            <person name="Gu X."/>
            <person name="Fan W."/>
            <person name="Lucas W.J."/>
            <person name="Wang X."/>
            <person name="Xie B."/>
            <person name="Ni P."/>
            <person name="Ren Y."/>
            <person name="Zhu H."/>
            <person name="Li J."/>
            <person name="Lin K."/>
            <person name="Jin W."/>
            <person name="Fei Z."/>
            <person name="Li G."/>
            <person name="Staub J."/>
            <person name="Kilian A."/>
            <person name="van der Vossen E.A."/>
            <person name="Wu Y."/>
            <person name="Guo J."/>
            <person name="He J."/>
            <person name="Jia Z."/>
            <person name="Ren Y."/>
            <person name="Tian G."/>
            <person name="Lu Y."/>
            <person name="Ruan J."/>
            <person name="Qian W."/>
            <person name="Wang M."/>
            <person name="Huang Q."/>
            <person name="Li B."/>
            <person name="Xuan Z."/>
            <person name="Cao J."/>
            <person name="Asan"/>
            <person name="Wu Z."/>
            <person name="Zhang J."/>
            <person name="Cai Q."/>
            <person name="Bai Y."/>
            <person name="Zhao B."/>
            <person name="Han Y."/>
            <person name="Li Y."/>
            <person name="Li X."/>
            <person name="Wang S."/>
            <person name="Shi Q."/>
            <person name="Liu S."/>
            <person name="Cho W.K."/>
            <person name="Kim J.Y."/>
            <person name="Xu Y."/>
            <person name="Heller-Uszynska K."/>
            <person name="Miao H."/>
            <person name="Cheng Z."/>
            <person name="Zhang S."/>
            <person name="Wu J."/>
            <person name="Yang Y."/>
            <person name="Kang H."/>
            <person name="Li M."/>
            <person name="Liang H."/>
            <person name="Ren X."/>
            <person name="Shi Z."/>
            <person name="Wen M."/>
            <person name="Jian M."/>
            <person name="Yang H."/>
            <person name="Zhang G."/>
            <person name="Yang Z."/>
            <person name="Chen R."/>
            <person name="Liu S."/>
            <person name="Li J."/>
            <person name="Ma L."/>
            <person name="Liu H."/>
            <person name="Zhou Y."/>
            <person name="Zhao J."/>
            <person name="Fang X."/>
            <person name="Li G."/>
            <person name="Fang L."/>
            <person name="Li Y."/>
            <person name="Liu D."/>
            <person name="Zheng H."/>
            <person name="Zhang Y."/>
            <person name="Qin N."/>
            <person name="Li Z."/>
            <person name="Yang G."/>
            <person name="Yang S."/>
            <person name="Bolund L."/>
            <person name="Kristiansen K."/>
            <person name="Zheng H."/>
            <person name="Li S."/>
            <person name="Zhang X."/>
            <person name="Yang H."/>
            <person name="Wang J."/>
            <person name="Sun R."/>
            <person name="Zhang B."/>
            <person name="Jiang S."/>
            <person name="Wang J."/>
            <person name="Du Y."/>
            <person name="Li S."/>
        </authorList>
    </citation>
    <scope>NUCLEOTIDE SEQUENCE [LARGE SCALE GENOMIC DNA]</scope>
    <source>
        <strain evidence="15">cv. 9930</strain>
    </source>
</reference>
<feature type="domain" description="Leucine-rich repeat-containing N-terminal plant-type" evidence="13">
    <location>
        <begin position="40"/>
        <end position="75"/>
    </location>
</feature>
<dbReference type="Proteomes" id="UP000029981">
    <property type="component" value="Chromosome 1"/>
</dbReference>
<keyword evidence="4" id="KW-0433">Leucine-rich repeat</keyword>
<dbReference type="PANTHER" id="PTHR48063:SF90">
    <property type="entry name" value="OS11G0565920 PROTEIN"/>
    <property type="match status" value="1"/>
</dbReference>
<dbReference type="Pfam" id="PF13855">
    <property type="entry name" value="LRR_8"/>
    <property type="match status" value="1"/>
</dbReference>
<evidence type="ECO:0000256" key="12">
    <source>
        <dbReference type="SAM" id="Phobius"/>
    </source>
</evidence>
<evidence type="ECO:0000256" key="1">
    <source>
        <dbReference type="ARBA" id="ARBA00004251"/>
    </source>
</evidence>
<dbReference type="GO" id="GO:0005886">
    <property type="term" value="C:plasma membrane"/>
    <property type="evidence" value="ECO:0007669"/>
    <property type="project" value="UniProtKB-SubCell"/>
</dbReference>
<keyword evidence="10" id="KW-0675">Receptor</keyword>
<comment type="subcellular location">
    <subcellularLocation>
        <location evidence="1">Cell membrane</location>
        <topology evidence="1">Single-pass type I membrane protein</topology>
    </subcellularLocation>
</comment>
<evidence type="ECO:0000256" key="5">
    <source>
        <dbReference type="ARBA" id="ARBA00022692"/>
    </source>
</evidence>
<dbReference type="SMART" id="SM00365">
    <property type="entry name" value="LRR_SD22"/>
    <property type="match status" value="4"/>
</dbReference>
<reference evidence="14 15" key="4">
    <citation type="journal article" date="2011" name="BMC Genomics">
        <title>RNA-Seq improves annotation of protein-coding genes in the cucumber genome.</title>
        <authorList>
            <person name="Li Z."/>
            <person name="Zhang Z."/>
            <person name="Yan P."/>
            <person name="Huang S."/>
            <person name="Fei Z."/>
            <person name="Lin K."/>
        </authorList>
    </citation>
    <scope>NUCLEOTIDE SEQUENCE [LARGE SCALE GENOMIC DNA]</scope>
    <source>
        <strain evidence="15">cv. 9930</strain>
    </source>
</reference>
<dbReference type="Gramene" id="KGN64449">
    <property type="protein sequence ID" value="KGN64449"/>
    <property type="gene ID" value="Csa_1G051860"/>
</dbReference>
<sequence>MADKDFIKCYVSFVWMLCVILLSTTIVGAYTFNNNCSSVEREALISFKQGLSDPSARLSSWVGHNCCQWHGITCDLVSGKVTKIDLHNSFKSTISTSLTISASSSTISPSSLRIMIISGGYEQPWKDSEDFVQVFQKTCLRGKMSSSLLELKYLNYLDLSLNNFEGAPIPYFFGMLTSLRYLNLSFANFSGQIPVYLGNLSNLNHLDLSTWKLENFDWPNLHVENLQWISGLSSLEFLNLGGVNLISVQASNWMHTVNGLSSLSELYLSNCGISSFDTSTDFLNLTSLIVLDISRNRINSSIPLWLSNLTSISTLDLSYNYFQGTIPHDFMKLKNLQHLDFTSNSLSNIIGDHSRPSFPQNLCNLQLLHLSYNSFQDKLEEFLDSFSNCTRNSLESLDLSSNGFVGEIPNSLGTFENLRTLDLSFNKLWGSLPNSIANFSLLHHVQKSPKFMEKYNQNRDRLSKFDKVGDLSPLDKKYTRICFLNISCDWIPPFKLKVLYLENCFIGPQFPIWLRTQTHLIEITLRNVGISGSIPYEWISNISSQVTILDLSNNLLNMRLSHIFIISDQTNFVGESQKLLNDSIPLLYPNLVYLNLRNNKLWGPIPSTINDSMPKLFELDLSKNYLINGAIPSSIKTMNHLGVLLMSDNQLSGELFDDWSRLKSMFVVDLANNNLHGKIPSTIGLSTSLNVLKLENNNLHGEIPESLQNCSLLTSIDLSGNRFLNGNLPSWIGVVVSELRLLNLRSNNFSGTIPRQWCNLLFLRIFDLSNNRLVGEVPSCLYNWTSFVEGNDDIIGLGYYHEGKKTWYYSFEEKTRLVMKGIESEYYNKVLELVLTIDLSRNELSGQIPNEITKLIHLVTLNLSWNALVGTISESIGAMKTLETLDLSHNHLSGRIPDSLTSLNFLTHLNMSFNNLTGRIPTGNQLQTLEDPWIYEGNHYLCGPPLIRIKCPGDESSSNLPISTSEGEEDGKENDSAMVGFYISMAVGFPFGISILLFTICTNEARRIFYFGIVDRVNYNILQTIAFLTIGLRRMIIWRR</sequence>
<dbReference type="PROSITE" id="PS51450">
    <property type="entry name" value="LRR"/>
    <property type="match status" value="1"/>
</dbReference>
<evidence type="ECO:0000256" key="4">
    <source>
        <dbReference type="ARBA" id="ARBA00022614"/>
    </source>
</evidence>
<gene>
    <name evidence="14" type="ORF">Csa_1G051860</name>
</gene>
<dbReference type="InterPro" id="IPR003591">
    <property type="entry name" value="Leu-rich_rpt_typical-subtyp"/>
</dbReference>
<evidence type="ECO:0000256" key="11">
    <source>
        <dbReference type="ARBA" id="ARBA00023180"/>
    </source>
</evidence>
<feature type="transmembrane region" description="Helical" evidence="12">
    <location>
        <begin position="12"/>
        <end position="32"/>
    </location>
</feature>
<name>A0A0A0LTZ3_CUCSA</name>
<comment type="similarity">
    <text evidence="2">Belongs to the RLP family.</text>
</comment>
<dbReference type="PANTHER" id="PTHR48063">
    <property type="entry name" value="LRR RECEPTOR-LIKE KINASE"/>
    <property type="match status" value="1"/>
</dbReference>
<dbReference type="EMBL" id="CM002922">
    <property type="protein sequence ID" value="KGN64449.1"/>
    <property type="molecule type" value="Genomic_DNA"/>
</dbReference>
<reference evidence="14 15" key="3">
    <citation type="journal article" date="2010" name="BMC Genomics">
        <title>Transcriptome sequencing and comparative analysis of cucumber flowers with different sex types.</title>
        <authorList>
            <person name="Guo S."/>
            <person name="Zheng Y."/>
            <person name="Joung J.G."/>
            <person name="Liu S."/>
            <person name="Zhang Z."/>
            <person name="Crasta O.R."/>
            <person name="Sobral B.W."/>
            <person name="Xu Y."/>
            <person name="Huang S."/>
            <person name="Fei Z."/>
        </authorList>
    </citation>
    <scope>NUCLEOTIDE SEQUENCE [LARGE SCALE GENOMIC DNA]</scope>
    <source>
        <strain evidence="15">cv. 9930</strain>
    </source>
</reference>
<keyword evidence="3" id="KW-1003">Cell membrane</keyword>
<keyword evidence="6" id="KW-0732">Signal</keyword>
<keyword evidence="9 12" id="KW-0472">Membrane</keyword>
<dbReference type="InterPro" id="IPR013210">
    <property type="entry name" value="LRR_N_plant-typ"/>
</dbReference>
<dbReference type="OMA" id="ICTNEAR"/>
<keyword evidence="15" id="KW-1185">Reference proteome</keyword>
<dbReference type="SUPFAM" id="SSF52047">
    <property type="entry name" value="RNI-like"/>
    <property type="match status" value="1"/>
</dbReference>
<dbReference type="AlphaFoldDB" id="A0A0A0LTZ3"/>
<protein>
    <recommendedName>
        <fullName evidence="13">Leucine-rich repeat-containing N-terminal plant-type domain-containing protein</fullName>
    </recommendedName>
</protein>
<dbReference type="Gene3D" id="3.80.10.10">
    <property type="entry name" value="Ribonuclease Inhibitor"/>
    <property type="match status" value="4"/>
</dbReference>
<evidence type="ECO:0000256" key="6">
    <source>
        <dbReference type="ARBA" id="ARBA00022729"/>
    </source>
</evidence>
<keyword evidence="7" id="KW-0677">Repeat</keyword>
<dbReference type="FunFam" id="3.80.10.10:FF:000041">
    <property type="entry name" value="LRR receptor-like serine/threonine-protein kinase ERECTA"/>
    <property type="match status" value="1"/>
</dbReference>
<dbReference type="FunFam" id="3.80.10.10:FF:000111">
    <property type="entry name" value="LRR receptor-like serine/threonine-protein kinase ERECTA"/>
    <property type="match status" value="1"/>
</dbReference>
<dbReference type="SMART" id="SM00369">
    <property type="entry name" value="LRR_TYP"/>
    <property type="match status" value="8"/>
</dbReference>
<keyword evidence="8 12" id="KW-1133">Transmembrane helix</keyword>
<accession>A0A0A0LTZ3</accession>
<organism evidence="14 15">
    <name type="scientific">Cucumis sativus</name>
    <name type="common">Cucumber</name>
    <dbReference type="NCBI Taxonomy" id="3659"/>
    <lineage>
        <taxon>Eukaryota</taxon>
        <taxon>Viridiplantae</taxon>
        <taxon>Streptophyta</taxon>
        <taxon>Embryophyta</taxon>
        <taxon>Tracheophyta</taxon>
        <taxon>Spermatophyta</taxon>
        <taxon>Magnoliopsida</taxon>
        <taxon>eudicotyledons</taxon>
        <taxon>Gunneridae</taxon>
        <taxon>Pentapetalae</taxon>
        <taxon>rosids</taxon>
        <taxon>fabids</taxon>
        <taxon>Cucurbitales</taxon>
        <taxon>Cucurbitaceae</taxon>
        <taxon>Benincaseae</taxon>
        <taxon>Cucumis</taxon>
    </lineage>
</organism>